<feature type="region of interest" description="Disordered" evidence="1">
    <location>
        <begin position="98"/>
        <end position="118"/>
    </location>
</feature>
<comment type="caution">
    <text evidence="2">The sequence shown here is derived from an EMBL/GenBank/DDBJ whole genome shotgun (WGS) entry which is preliminary data.</text>
</comment>
<evidence type="ECO:0000256" key="1">
    <source>
        <dbReference type="SAM" id="MobiDB-lite"/>
    </source>
</evidence>
<name>A0A9P6HE59_9AGAM</name>
<evidence type="ECO:0000313" key="3">
    <source>
        <dbReference type="Proteomes" id="UP000736335"/>
    </source>
</evidence>
<feature type="compositionally biased region" description="Low complexity" evidence="1">
    <location>
        <begin position="62"/>
        <end position="78"/>
    </location>
</feature>
<dbReference type="Proteomes" id="UP000736335">
    <property type="component" value="Unassembled WGS sequence"/>
</dbReference>
<evidence type="ECO:0000313" key="2">
    <source>
        <dbReference type="EMBL" id="KAF9784894.1"/>
    </source>
</evidence>
<protein>
    <submittedName>
        <fullName evidence="2">Uncharacterized protein</fullName>
    </submittedName>
</protein>
<dbReference type="EMBL" id="WIUZ02000007">
    <property type="protein sequence ID" value="KAF9784894.1"/>
    <property type="molecule type" value="Genomic_DNA"/>
</dbReference>
<reference evidence="2" key="2">
    <citation type="submission" date="2020-11" db="EMBL/GenBank/DDBJ databases">
        <authorList>
            <consortium name="DOE Joint Genome Institute"/>
            <person name="Kuo A."/>
            <person name="Miyauchi S."/>
            <person name="Kiss E."/>
            <person name="Drula E."/>
            <person name="Kohler A."/>
            <person name="Sanchez-Garcia M."/>
            <person name="Andreopoulos B."/>
            <person name="Barry K.W."/>
            <person name="Bonito G."/>
            <person name="Buee M."/>
            <person name="Carver A."/>
            <person name="Chen C."/>
            <person name="Cichocki N."/>
            <person name="Clum A."/>
            <person name="Culley D."/>
            <person name="Crous P.W."/>
            <person name="Fauchery L."/>
            <person name="Girlanda M."/>
            <person name="Hayes R."/>
            <person name="Keri Z."/>
            <person name="Labutti K."/>
            <person name="Lipzen A."/>
            <person name="Lombard V."/>
            <person name="Magnuson J."/>
            <person name="Maillard F."/>
            <person name="Morin E."/>
            <person name="Murat C."/>
            <person name="Nolan M."/>
            <person name="Ohm R."/>
            <person name="Pangilinan J."/>
            <person name="Pereira M."/>
            <person name="Perotto S."/>
            <person name="Peter M."/>
            <person name="Riley R."/>
            <person name="Sitrit Y."/>
            <person name="Stielow B."/>
            <person name="Szollosi G."/>
            <person name="Zifcakova L."/>
            <person name="Stursova M."/>
            <person name="Spatafora J.W."/>
            <person name="Tedersoo L."/>
            <person name="Vaario L.-M."/>
            <person name="Yamada A."/>
            <person name="Yan M."/>
            <person name="Wang P."/>
            <person name="Xu J."/>
            <person name="Bruns T."/>
            <person name="Baldrian P."/>
            <person name="Vilgalys R."/>
            <person name="Henrissat B."/>
            <person name="Grigoriev I.V."/>
            <person name="Hibbett D."/>
            <person name="Nagy L.G."/>
            <person name="Martin F.M."/>
        </authorList>
    </citation>
    <scope>NUCLEOTIDE SEQUENCE</scope>
    <source>
        <strain evidence="2">UH-Tt-Lm1</strain>
    </source>
</reference>
<dbReference type="AlphaFoldDB" id="A0A9P6HE59"/>
<sequence>MRAPGVPPLLDAMERERESYQETGESTRCDESLFQYFGHQCHGAYCTDPAPHSPVVPPTPPGSRGSSSSIPSLESCSSDGGEDLKEVVQESDDSFWTAVSPVEQESPSSDAAEVGSGRSSGKIQFLGITLIVLNQDCVCKVDPFLLV</sequence>
<keyword evidence="3" id="KW-1185">Reference proteome</keyword>
<reference evidence="2" key="1">
    <citation type="journal article" date="2020" name="Nat. Commun.">
        <title>Large-scale genome sequencing of mycorrhizal fungi provides insights into the early evolution of symbiotic traits.</title>
        <authorList>
            <person name="Miyauchi S."/>
            <person name="Kiss E."/>
            <person name="Kuo A."/>
            <person name="Drula E."/>
            <person name="Kohler A."/>
            <person name="Sanchez-Garcia M."/>
            <person name="Morin E."/>
            <person name="Andreopoulos B."/>
            <person name="Barry K.W."/>
            <person name="Bonito G."/>
            <person name="Buee M."/>
            <person name="Carver A."/>
            <person name="Chen C."/>
            <person name="Cichocki N."/>
            <person name="Clum A."/>
            <person name="Culley D."/>
            <person name="Crous P.W."/>
            <person name="Fauchery L."/>
            <person name="Girlanda M."/>
            <person name="Hayes R.D."/>
            <person name="Keri Z."/>
            <person name="LaButti K."/>
            <person name="Lipzen A."/>
            <person name="Lombard V."/>
            <person name="Magnuson J."/>
            <person name="Maillard F."/>
            <person name="Murat C."/>
            <person name="Nolan M."/>
            <person name="Ohm R.A."/>
            <person name="Pangilinan J."/>
            <person name="Pereira M.F."/>
            <person name="Perotto S."/>
            <person name="Peter M."/>
            <person name="Pfister S."/>
            <person name="Riley R."/>
            <person name="Sitrit Y."/>
            <person name="Stielow J.B."/>
            <person name="Szollosi G."/>
            <person name="Zifcakova L."/>
            <person name="Stursova M."/>
            <person name="Spatafora J.W."/>
            <person name="Tedersoo L."/>
            <person name="Vaario L.M."/>
            <person name="Yamada A."/>
            <person name="Yan M."/>
            <person name="Wang P."/>
            <person name="Xu J."/>
            <person name="Bruns T."/>
            <person name="Baldrian P."/>
            <person name="Vilgalys R."/>
            <person name="Dunand C."/>
            <person name="Henrissat B."/>
            <person name="Grigoriev I.V."/>
            <person name="Hibbett D."/>
            <person name="Nagy L.G."/>
            <person name="Martin F.M."/>
        </authorList>
    </citation>
    <scope>NUCLEOTIDE SEQUENCE</scope>
    <source>
        <strain evidence="2">UH-Tt-Lm1</strain>
    </source>
</reference>
<gene>
    <name evidence="2" type="ORF">BJ322DRAFT_1020539</name>
</gene>
<proteinExistence type="predicted"/>
<feature type="compositionally biased region" description="Pro residues" evidence="1">
    <location>
        <begin position="51"/>
        <end position="61"/>
    </location>
</feature>
<feature type="region of interest" description="Disordered" evidence="1">
    <location>
        <begin position="48"/>
        <end position="84"/>
    </location>
</feature>
<organism evidence="2 3">
    <name type="scientific">Thelephora terrestris</name>
    <dbReference type="NCBI Taxonomy" id="56493"/>
    <lineage>
        <taxon>Eukaryota</taxon>
        <taxon>Fungi</taxon>
        <taxon>Dikarya</taxon>
        <taxon>Basidiomycota</taxon>
        <taxon>Agaricomycotina</taxon>
        <taxon>Agaricomycetes</taxon>
        <taxon>Thelephorales</taxon>
        <taxon>Thelephoraceae</taxon>
        <taxon>Thelephora</taxon>
    </lineage>
</organism>
<accession>A0A9P6HE59</accession>